<dbReference type="InterPro" id="IPR001138">
    <property type="entry name" value="Zn2Cys6_DnaBD"/>
</dbReference>
<evidence type="ECO:0000256" key="3">
    <source>
        <dbReference type="ARBA" id="ARBA00023163"/>
    </source>
</evidence>
<keyword evidence="1" id="KW-0805">Transcription regulation</keyword>
<evidence type="ECO:0000256" key="4">
    <source>
        <dbReference type="ARBA" id="ARBA00023242"/>
    </source>
</evidence>
<dbReference type="AlphaFoldDB" id="A0A7T6XF59"/>
<dbReference type="PROSITE" id="PS00463">
    <property type="entry name" value="ZN2_CY6_FUNGAL_1"/>
    <property type="match status" value="1"/>
</dbReference>
<dbReference type="EMBL" id="CP060774">
    <property type="protein sequence ID" value="QQK40023.1"/>
    <property type="molecule type" value="Genomic_DNA"/>
</dbReference>
<dbReference type="SUPFAM" id="SSF57701">
    <property type="entry name" value="Zn2/Cys6 DNA-binding domain"/>
    <property type="match status" value="1"/>
</dbReference>
<dbReference type="SMART" id="SM00066">
    <property type="entry name" value="GAL4"/>
    <property type="match status" value="1"/>
</dbReference>
<proteinExistence type="predicted"/>
<dbReference type="Proteomes" id="UP000595662">
    <property type="component" value="Chromosome 1"/>
</dbReference>
<dbReference type="PANTHER" id="PTHR47785:SF2">
    <property type="entry name" value="ZN(II)2CYS6 TRANSCRIPTION FACTOR (EUROFUNG)"/>
    <property type="match status" value="1"/>
</dbReference>
<name>A0A7T6XF59_PENDI</name>
<evidence type="ECO:0000259" key="5">
    <source>
        <dbReference type="PROSITE" id="PS50048"/>
    </source>
</evidence>
<protein>
    <submittedName>
        <fullName evidence="6">Fungal transcriptional regulatory protein, N-terminal</fullName>
    </submittedName>
</protein>
<dbReference type="CDD" id="cd12148">
    <property type="entry name" value="fungal_TF_MHR"/>
    <property type="match status" value="1"/>
</dbReference>
<dbReference type="RefSeq" id="XP_014537627.2">
    <property type="nucleotide sequence ID" value="XM_014682141.2"/>
</dbReference>
<dbReference type="PROSITE" id="PS50048">
    <property type="entry name" value="ZN2_CY6_FUNGAL_2"/>
    <property type="match status" value="1"/>
</dbReference>
<dbReference type="KEGG" id="pdp:PDIP_14580"/>
<keyword evidence="4" id="KW-0539">Nucleus</keyword>
<dbReference type="Gene3D" id="4.10.240.10">
    <property type="entry name" value="Zn(2)-C6 fungal-type DNA-binding domain"/>
    <property type="match status" value="1"/>
</dbReference>
<dbReference type="CDD" id="cd00067">
    <property type="entry name" value="GAL4"/>
    <property type="match status" value="1"/>
</dbReference>
<dbReference type="GeneID" id="26229781"/>
<dbReference type="InterPro" id="IPR036864">
    <property type="entry name" value="Zn2-C6_fun-type_DNA-bd_sf"/>
</dbReference>
<reference evidence="6 7" key="1">
    <citation type="submission" date="2020-08" db="EMBL/GenBank/DDBJ databases">
        <title>The completed genome sequence of the pathogenic ascomycete fungus Penicillium digitatum.</title>
        <authorList>
            <person name="Wang M."/>
        </authorList>
    </citation>
    <scope>NUCLEOTIDE SEQUENCE [LARGE SCALE GENOMIC DNA]</scope>
    <source>
        <strain evidence="6 7">PdW03</strain>
    </source>
</reference>
<dbReference type="GO" id="GO:0000981">
    <property type="term" value="F:DNA-binding transcription factor activity, RNA polymerase II-specific"/>
    <property type="evidence" value="ECO:0007669"/>
    <property type="project" value="InterPro"/>
</dbReference>
<dbReference type="GO" id="GO:0003677">
    <property type="term" value="F:DNA binding"/>
    <property type="evidence" value="ECO:0007669"/>
    <property type="project" value="UniProtKB-KW"/>
</dbReference>
<evidence type="ECO:0000313" key="7">
    <source>
        <dbReference type="Proteomes" id="UP000595662"/>
    </source>
</evidence>
<gene>
    <name evidence="6" type="ORF">Pdw03_2877</name>
</gene>
<keyword evidence="3" id="KW-0804">Transcription</keyword>
<evidence type="ECO:0000313" key="6">
    <source>
        <dbReference type="EMBL" id="QQK40023.1"/>
    </source>
</evidence>
<dbReference type="VEuPathDB" id="FungiDB:PDIP_14580"/>
<dbReference type="GO" id="GO:0008270">
    <property type="term" value="F:zinc ion binding"/>
    <property type="evidence" value="ECO:0007669"/>
    <property type="project" value="InterPro"/>
</dbReference>
<sequence length="403" mass="45488">MTSQNLRRRRATIACHTCRLRKTRCNGARPKCQLCSDLNVECVYRVPGVKLDAGEKLTLDHLARIERFLHSNLPNQESHLAMSAISPATSNDTKLGTDEPSTKCSSSGLLVHGRLSAVGLGSWVNLPASFSISTMPKMHTTSALHLLQWPLIRGLVSGACDPQHLLQLEMAREPLKLTPNSGFDLTNAPTYVQAFFNYGNVWYACVNPYTWNQYYQSALVQGFQEGPMSCLVLLIMNRQVFHNFAAAWSILPSVMMRNTVFAAQCMVMASAYLFYLVRSLEAWTLLSSMSMKLQLLFGSPSGIPNQWRELSVRVYWNALLFESDLLAELDLPHSGIVHFDGLVDLPGGFDEEDEDDGEEEDWDHDEGEERRRAWKYQGSSRLVDSQLAVWRDELWYFLAEIAL</sequence>
<dbReference type="InterPro" id="IPR053181">
    <property type="entry name" value="EcdB-like_regulator"/>
</dbReference>
<organism evidence="6 7">
    <name type="scientific">Penicillium digitatum</name>
    <name type="common">Green mold</name>
    <dbReference type="NCBI Taxonomy" id="36651"/>
    <lineage>
        <taxon>Eukaryota</taxon>
        <taxon>Fungi</taxon>
        <taxon>Dikarya</taxon>
        <taxon>Ascomycota</taxon>
        <taxon>Pezizomycotina</taxon>
        <taxon>Eurotiomycetes</taxon>
        <taxon>Eurotiomycetidae</taxon>
        <taxon>Eurotiales</taxon>
        <taxon>Aspergillaceae</taxon>
        <taxon>Penicillium</taxon>
    </lineage>
</organism>
<accession>A0A7T6XF59</accession>
<dbReference type="PANTHER" id="PTHR47785">
    <property type="entry name" value="ZN(II)2CYS6 TRANSCRIPTION FACTOR (EUROFUNG)-RELATED-RELATED"/>
    <property type="match status" value="1"/>
</dbReference>
<evidence type="ECO:0000256" key="2">
    <source>
        <dbReference type="ARBA" id="ARBA00023125"/>
    </source>
</evidence>
<evidence type="ECO:0000256" key="1">
    <source>
        <dbReference type="ARBA" id="ARBA00023015"/>
    </source>
</evidence>
<keyword evidence="2" id="KW-0238">DNA-binding</keyword>
<feature type="domain" description="Zn(2)-C6 fungal-type" evidence="5">
    <location>
        <begin position="14"/>
        <end position="44"/>
    </location>
</feature>
<dbReference type="Pfam" id="PF00172">
    <property type="entry name" value="Zn_clus"/>
    <property type="match status" value="1"/>
</dbReference>